<reference evidence="1 2" key="1">
    <citation type="submission" date="2020-08" db="EMBL/GenBank/DDBJ databases">
        <title>Genomic Encyclopedia of Type Strains, Phase III (KMG-III): the genomes of soil and plant-associated and newly described type strains.</title>
        <authorList>
            <person name="Whitman W."/>
        </authorList>
    </citation>
    <scope>NUCLEOTIDE SEQUENCE [LARGE SCALE GENOMIC DNA]</scope>
    <source>
        <strain evidence="1 2">CECT 3287</strain>
    </source>
</reference>
<proteinExistence type="predicted"/>
<evidence type="ECO:0000313" key="1">
    <source>
        <dbReference type="EMBL" id="MBB3094783.1"/>
    </source>
</evidence>
<sequence length="123" mass="12963">MSHGHGHPHHHHTYAPSGQGTVMLNIGDGIGALIIHTPAQLLGHEIEVSPVGDTGARTHAAVRARYVSSGVTFCVVIDSLPEGRYAVWQDADTPLTQVEVRGGAVAEVTWPANLVPGRRPVAV</sequence>
<dbReference type="EMBL" id="JACHXF010000004">
    <property type="protein sequence ID" value="MBB3094783.1"/>
    <property type="molecule type" value="Genomic_DNA"/>
</dbReference>
<name>A0A7W5AED3_9ACTN</name>
<organism evidence="1 2">
    <name type="scientific">Actinoplanes campanulatus</name>
    <dbReference type="NCBI Taxonomy" id="113559"/>
    <lineage>
        <taxon>Bacteria</taxon>
        <taxon>Bacillati</taxon>
        <taxon>Actinomycetota</taxon>
        <taxon>Actinomycetes</taxon>
        <taxon>Micromonosporales</taxon>
        <taxon>Micromonosporaceae</taxon>
        <taxon>Actinoplanes</taxon>
    </lineage>
</organism>
<dbReference type="Proteomes" id="UP000590749">
    <property type="component" value="Unassembled WGS sequence"/>
</dbReference>
<evidence type="ECO:0000313" key="2">
    <source>
        <dbReference type="Proteomes" id="UP000590749"/>
    </source>
</evidence>
<comment type="caution">
    <text evidence="1">The sequence shown here is derived from an EMBL/GenBank/DDBJ whole genome shotgun (WGS) entry which is preliminary data.</text>
</comment>
<dbReference type="RefSeq" id="WP_183219052.1">
    <property type="nucleotide sequence ID" value="NZ_BMPW01000003.1"/>
</dbReference>
<dbReference type="AlphaFoldDB" id="A0A7W5AED3"/>
<protein>
    <recommendedName>
        <fullName evidence="3">Phospholipase</fullName>
    </recommendedName>
</protein>
<evidence type="ECO:0008006" key="3">
    <source>
        <dbReference type="Google" id="ProtNLM"/>
    </source>
</evidence>
<keyword evidence="2" id="KW-1185">Reference proteome</keyword>
<accession>A0A7W5AED3</accession>
<gene>
    <name evidence="1" type="ORF">FHR83_002446</name>
</gene>